<dbReference type="OrthoDB" id="5391950at2759"/>
<dbReference type="EMBL" id="JPKY01000004">
    <property type="protein sequence ID" value="KFH48273.1"/>
    <property type="molecule type" value="Genomic_DNA"/>
</dbReference>
<keyword evidence="3" id="KW-1185">Reference proteome</keyword>
<organism evidence="2 3">
    <name type="scientific">Hapsidospora chrysogenum (strain ATCC 11550 / CBS 779.69 / DSM 880 / IAM 14645 / JCM 23072 / IMI 49137)</name>
    <name type="common">Acremonium chrysogenum</name>
    <dbReference type="NCBI Taxonomy" id="857340"/>
    <lineage>
        <taxon>Eukaryota</taxon>
        <taxon>Fungi</taxon>
        <taxon>Dikarya</taxon>
        <taxon>Ascomycota</taxon>
        <taxon>Pezizomycotina</taxon>
        <taxon>Sordariomycetes</taxon>
        <taxon>Hypocreomycetidae</taxon>
        <taxon>Hypocreales</taxon>
        <taxon>Bionectriaceae</taxon>
        <taxon>Hapsidospora</taxon>
    </lineage>
</organism>
<dbReference type="Proteomes" id="UP000029964">
    <property type="component" value="Unassembled WGS sequence"/>
</dbReference>
<comment type="caution">
    <text evidence="2">The sequence shown here is derived from an EMBL/GenBank/DDBJ whole genome shotgun (WGS) entry which is preliminary data.</text>
</comment>
<reference evidence="3" key="1">
    <citation type="journal article" date="2014" name="Genome Announc.">
        <title>Genome sequence and annotation of Acremonium chrysogenum, producer of the beta-lactam antibiotic cephalosporin C.</title>
        <authorList>
            <person name="Terfehr D."/>
            <person name="Dahlmann T.A."/>
            <person name="Specht T."/>
            <person name="Zadra I."/>
            <person name="Kuernsteiner H."/>
            <person name="Kueck U."/>
        </authorList>
    </citation>
    <scope>NUCLEOTIDE SEQUENCE [LARGE SCALE GENOMIC DNA]</scope>
    <source>
        <strain evidence="3">ATCC 11550 / CBS 779.69 / DSM 880 / IAM 14645 / JCM 23072 / IMI 49137</strain>
    </source>
</reference>
<protein>
    <submittedName>
        <fullName evidence="2">Uncharacterized protein</fullName>
    </submittedName>
</protein>
<sequence length="292" mass="32020">MTDDETKSTPKRKRDMDTPVAPITFSFDPTRTADDGDGSNSPRSRVAHRFRGLALGGGGGGGGGSGVASPDDDGDAARKRPRADAEMTDVPAPTVVTATDAEGKTMPQPQVARVTGNNPAEAKLPEGSLQKTYPSINRLSESKSRKGRRRTGTPPPRLRKKAAEAGRDAQDDDGMEIVVDPVRAALTWHEDEITIYDPDDADDDGTGINGVGFRPTPAMAHARLMKRRQQMAEYRRREESEARELRSQRRHGHHHHHDHTAPSSSSPEQSPRQCRKVKFMEDNNRTYLTTTP</sequence>
<feature type="region of interest" description="Disordered" evidence="1">
    <location>
        <begin position="195"/>
        <end position="292"/>
    </location>
</feature>
<dbReference type="HOGENOM" id="CLU_042177_0_0_1"/>
<name>A0A086TFZ1_HAPC1</name>
<gene>
    <name evidence="2" type="ORF">ACRE_008550</name>
</gene>
<feature type="compositionally biased region" description="Basic and acidic residues" evidence="1">
    <location>
        <begin position="75"/>
        <end position="85"/>
    </location>
</feature>
<proteinExistence type="predicted"/>
<evidence type="ECO:0000313" key="3">
    <source>
        <dbReference type="Proteomes" id="UP000029964"/>
    </source>
</evidence>
<feature type="compositionally biased region" description="Low complexity" evidence="1">
    <location>
        <begin position="262"/>
        <end position="271"/>
    </location>
</feature>
<feature type="compositionally biased region" description="Gly residues" evidence="1">
    <location>
        <begin position="54"/>
        <end position="66"/>
    </location>
</feature>
<feature type="compositionally biased region" description="Acidic residues" evidence="1">
    <location>
        <begin position="195"/>
        <end position="205"/>
    </location>
</feature>
<evidence type="ECO:0000313" key="2">
    <source>
        <dbReference type="EMBL" id="KFH48273.1"/>
    </source>
</evidence>
<feature type="region of interest" description="Disordered" evidence="1">
    <location>
        <begin position="1"/>
        <end position="176"/>
    </location>
</feature>
<feature type="compositionally biased region" description="Basic residues" evidence="1">
    <location>
        <begin position="248"/>
        <end position="258"/>
    </location>
</feature>
<feature type="compositionally biased region" description="Basic and acidic residues" evidence="1">
    <location>
        <begin position="233"/>
        <end position="247"/>
    </location>
</feature>
<feature type="compositionally biased region" description="Low complexity" evidence="1">
    <location>
        <begin position="88"/>
        <end position="100"/>
    </location>
</feature>
<accession>A0A086TFZ1</accession>
<dbReference type="AlphaFoldDB" id="A0A086TFZ1"/>
<evidence type="ECO:0000256" key="1">
    <source>
        <dbReference type="SAM" id="MobiDB-lite"/>
    </source>
</evidence>